<organism evidence="1 2">
    <name type="scientific">Muribaculum caecicola</name>
    <dbReference type="NCBI Taxonomy" id="3038144"/>
    <lineage>
        <taxon>Bacteria</taxon>
        <taxon>Pseudomonadati</taxon>
        <taxon>Bacteroidota</taxon>
        <taxon>Bacteroidia</taxon>
        <taxon>Bacteroidales</taxon>
        <taxon>Muribaculaceae</taxon>
        <taxon>Muribaculum</taxon>
    </lineage>
</organism>
<evidence type="ECO:0000313" key="1">
    <source>
        <dbReference type="EMBL" id="THG52362.1"/>
    </source>
</evidence>
<reference evidence="1" key="1">
    <citation type="submission" date="2019-04" db="EMBL/GenBank/DDBJ databases">
        <title>Microbes associate with the intestines of laboratory mice.</title>
        <authorList>
            <person name="Navarre W."/>
            <person name="Wong E."/>
            <person name="Huang K.C."/>
            <person name="Tropini C."/>
            <person name="Ng K."/>
            <person name="Yu B."/>
        </authorList>
    </citation>
    <scope>NUCLEOTIDE SEQUENCE</scope>
    <source>
        <strain evidence="1">NM86_A22</strain>
    </source>
</reference>
<proteinExistence type="predicted"/>
<keyword evidence="2" id="KW-1185">Reference proteome</keyword>
<protein>
    <submittedName>
        <fullName evidence="1">SMI1/KNR4 family protein</fullName>
    </submittedName>
</protein>
<dbReference type="Proteomes" id="UP000305401">
    <property type="component" value="Unassembled WGS sequence"/>
</dbReference>
<comment type="caution">
    <text evidence="1">The sequence shown here is derived from an EMBL/GenBank/DDBJ whole genome shotgun (WGS) entry which is preliminary data.</text>
</comment>
<sequence length="211" mass="24536">MRLLQIWNLNFRKCRYMTTIELRELLDRYKHLGTEYVPETKSTLIGRAPHVAPEAWLNSMYGCLSEYEIENIEQSISKKIPVQYRDFLANCSNGLNLMGTTLCLFGYRSMVGRDMVACRQPFDIISLNKYKSERPRNATADMFFIGGYDWDGSQVYLTKDGKVHFCAPNDCLSLKEWESLDDFLLSEIHRIYCLFDENGVEYDDSTLTTPI</sequence>
<evidence type="ECO:0000313" key="2">
    <source>
        <dbReference type="Proteomes" id="UP000305401"/>
    </source>
</evidence>
<name>A0AC61S5N0_9BACT</name>
<gene>
    <name evidence="1" type="ORF">E5990_05260</name>
</gene>
<accession>A0AC61S5N0</accession>
<dbReference type="EMBL" id="SSTG01000046">
    <property type="protein sequence ID" value="THG52362.1"/>
    <property type="molecule type" value="Genomic_DNA"/>
</dbReference>